<dbReference type="InterPro" id="IPR050739">
    <property type="entry name" value="MFP"/>
</dbReference>
<dbReference type="PANTHER" id="PTHR30386">
    <property type="entry name" value="MEMBRANE FUSION SUBUNIT OF EMRAB-TOLC MULTIDRUG EFFLUX PUMP"/>
    <property type="match status" value="1"/>
</dbReference>
<organism evidence="4 5">
    <name type="scientific">Xenorhabdus stockiae</name>
    <dbReference type="NCBI Taxonomy" id="351614"/>
    <lineage>
        <taxon>Bacteria</taxon>
        <taxon>Pseudomonadati</taxon>
        <taxon>Pseudomonadota</taxon>
        <taxon>Gammaproteobacteria</taxon>
        <taxon>Enterobacterales</taxon>
        <taxon>Morganellaceae</taxon>
        <taxon>Xenorhabdus</taxon>
    </lineage>
</organism>
<dbReference type="EMBL" id="NJAJ01000015">
    <property type="protein sequence ID" value="PHM65563.1"/>
    <property type="molecule type" value="Genomic_DNA"/>
</dbReference>
<dbReference type="PANTHER" id="PTHR30386:SF28">
    <property type="entry name" value="EXPORTED PROTEIN"/>
    <property type="match status" value="1"/>
</dbReference>
<accession>A0A2D0KQ51</accession>
<dbReference type="Pfam" id="PF26002">
    <property type="entry name" value="Beta-barrel_AprE"/>
    <property type="match status" value="1"/>
</dbReference>
<dbReference type="Proteomes" id="UP000222366">
    <property type="component" value="Unassembled WGS sequence"/>
</dbReference>
<reference evidence="4 5" key="1">
    <citation type="journal article" date="2017" name="Nat. Microbiol.">
        <title>Natural product diversity associated with the nematode symbionts Photorhabdus and Xenorhabdus.</title>
        <authorList>
            <person name="Tobias N.J."/>
            <person name="Wolff H."/>
            <person name="Djahanschiri B."/>
            <person name="Grundmann F."/>
            <person name="Kronenwerth M."/>
            <person name="Shi Y.M."/>
            <person name="Simonyi S."/>
            <person name="Grun P."/>
            <person name="Shapiro-Ilan D."/>
            <person name="Pidot S.J."/>
            <person name="Stinear T.P."/>
            <person name="Ebersberger I."/>
            <person name="Bode H.B."/>
        </authorList>
    </citation>
    <scope>NUCLEOTIDE SEQUENCE [LARGE SCALE GENOMIC DNA]</scope>
    <source>
        <strain evidence="4 5">DSM 17904</strain>
    </source>
</reference>
<dbReference type="InterPro" id="IPR058982">
    <property type="entry name" value="Beta-barrel_AprE"/>
</dbReference>
<dbReference type="AlphaFoldDB" id="A0A2D0KQ51"/>
<dbReference type="PRINTS" id="PR01490">
    <property type="entry name" value="RTXTOXIND"/>
</dbReference>
<evidence type="ECO:0000259" key="3">
    <source>
        <dbReference type="Pfam" id="PF26002"/>
    </source>
</evidence>
<dbReference type="Gene3D" id="2.40.50.100">
    <property type="match status" value="1"/>
</dbReference>
<sequence length="421" mass="47421">MSTEKHENSIYRAEALQHKQEGWLGVSYLDIPSSLSICILTGMLTVAFIVSIIIFGSYSERVNASGNVIYDPPAVSLIAQNNGIIINSVASEKKLIKQGEVIFSVSDETETNLGATKFEIEESLKKQRNILLKKINIITTEAEENKNYFIERIKNKEQEINGLNILIKNAEEQRKWFEKKSSLYEQLRKKGLARDSEFIDRKKDYYSAIVNLSSARVKIITLQGELLDFKKKISATDREADSAKKLITAEIAGIKQKILNIEKQREYLIVAPFNGKITSVTAHKGERVKAGQQVAVIVPLAARPKIELLSSSDSLGDVADGQQVKMRIAAYPYQWYGKVAGVIEAISEAPVNIPPSAQTNSEGKALFRITVRPVMTEQQKSLSLLPGMKVETEIYVRTRKNYEWLFMPVKRVYERICDNTQ</sequence>
<evidence type="ECO:0000256" key="2">
    <source>
        <dbReference type="SAM" id="Phobius"/>
    </source>
</evidence>
<evidence type="ECO:0000313" key="5">
    <source>
        <dbReference type="Proteomes" id="UP000222366"/>
    </source>
</evidence>
<comment type="caution">
    <text evidence="4">The sequence shown here is derived from an EMBL/GenBank/DDBJ whole genome shotgun (WGS) entry which is preliminary data.</text>
</comment>
<keyword evidence="5" id="KW-1185">Reference proteome</keyword>
<dbReference type="Gene3D" id="2.40.30.170">
    <property type="match status" value="1"/>
</dbReference>
<feature type="transmembrane region" description="Helical" evidence="2">
    <location>
        <begin position="34"/>
        <end position="55"/>
    </location>
</feature>
<feature type="coiled-coil region" evidence="1">
    <location>
        <begin position="153"/>
        <end position="180"/>
    </location>
</feature>
<keyword evidence="2" id="KW-0472">Membrane</keyword>
<name>A0A2D0KQ51_9GAMM</name>
<keyword evidence="2" id="KW-1133">Transmembrane helix</keyword>
<evidence type="ECO:0000313" key="4">
    <source>
        <dbReference type="EMBL" id="PHM65563.1"/>
    </source>
</evidence>
<keyword evidence="1" id="KW-0175">Coiled coil</keyword>
<gene>
    <name evidence="4" type="ORF">Xsto_01921</name>
</gene>
<proteinExistence type="predicted"/>
<keyword evidence="2" id="KW-0812">Transmembrane</keyword>
<feature type="domain" description="AprE-like beta-barrel" evidence="3">
    <location>
        <begin position="314"/>
        <end position="395"/>
    </location>
</feature>
<evidence type="ECO:0000256" key="1">
    <source>
        <dbReference type="SAM" id="Coils"/>
    </source>
</evidence>
<protein>
    <submittedName>
        <fullName evidence="4">RTX toxin transporter</fullName>
    </submittedName>
</protein>